<evidence type="ECO:0000259" key="3">
    <source>
        <dbReference type="PROSITE" id="PS50157"/>
    </source>
</evidence>
<keyword evidence="1" id="KW-0862">Zinc</keyword>
<dbReference type="EMBL" id="ML119826">
    <property type="protein sequence ID" value="RPA73298.1"/>
    <property type="molecule type" value="Genomic_DNA"/>
</dbReference>
<dbReference type="InterPro" id="IPR013087">
    <property type="entry name" value="Znf_C2H2_type"/>
</dbReference>
<protein>
    <recommendedName>
        <fullName evidence="3">C2H2-type domain-containing protein</fullName>
    </recommendedName>
</protein>
<reference evidence="4 5" key="1">
    <citation type="journal article" date="2018" name="Nat. Ecol. Evol.">
        <title>Pezizomycetes genomes reveal the molecular basis of ectomycorrhizal truffle lifestyle.</title>
        <authorList>
            <person name="Murat C."/>
            <person name="Payen T."/>
            <person name="Noel B."/>
            <person name="Kuo A."/>
            <person name="Morin E."/>
            <person name="Chen J."/>
            <person name="Kohler A."/>
            <person name="Krizsan K."/>
            <person name="Balestrini R."/>
            <person name="Da Silva C."/>
            <person name="Montanini B."/>
            <person name="Hainaut M."/>
            <person name="Levati E."/>
            <person name="Barry K.W."/>
            <person name="Belfiori B."/>
            <person name="Cichocki N."/>
            <person name="Clum A."/>
            <person name="Dockter R.B."/>
            <person name="Fauchery L."/>
            <person name="Guy J."/>
            <person name="Iotti M."/>
            <person name="Le Tacon F."/>
            <person name="Lindquist E.A."/>
            <person name="Lipzen A."/>
            <person name="Malagnac F."/>
            <person name="Mello A."/>
            <person name="Molinier V."/>
            <person name="Miyauchi S."/>
            <person name="Poulain J."/>
            <person name="Riccioni C."/>
            <person name="Rubini A."/>
            <person name="Sitrit Y."/>
            <person name="Splivallo R."/>
            <person name="Traeger S."/>
            <person name="Wang M."/>
            <person name="Zifcakova L."/>
            <person name="Wipf D."/>
            <person name="Zambonelli A."/>
            <person name="Paolocci F."/>
            <person name="Nowrousian M."/>
            <person name="Ottonello S."/>
            <person name="Baldrian P."/>
            <person name="Spatafora J.W."/>
            <person name="Henrissat B."/>
            <person name="Nagy L.G."/>
            <person name="Aury J.M."/>
            <person name="Wincker P."/>
            <person name="Grigoriev I.V."/>
            <person name="Bonfante P."/>
            <person name="Martin F.M."/>
        </authorList>
    </citation>
    <scope>NUCLEOTIDE SEQUENCE [LARGE SCALE GENOMIC DNA]</scope>
    <source>
        <strain evidence="4 5">RN42</strain>
    </source>
</reference>
<keyword evidence="5" id="KW-1185">Reference proteome</keyword>
<feature type="region of interest" description="Disordered" evidence="2">
    <location>
        <begin position="1"/>
        <end position="29"/>
    </location>
</feature>
<keyword evidence="1" id="KW-0863">Zinc-finger</keyword>
<accession>A0A3N4HL88</accession>
<evidence type="ECO:0000256" key="2">
    <source>
        <dbReference type="SAM" id="MobiDB-lite"/>
    </source>
</evidence>
<sequence>MLSRPHDSQVPSELQSQSRDPTHSTSRRSHTPYVKEIYSLALSLYSELNASPRFCSRLRREQLQNWKSQRGRFMIWGQDLEIQASKLDESFLAEQDSRLRKTILYLLSSETGSLLICFYATQADEKAYLQSFVELLDSLCKDVGDEEWTTKVMQLAEEVDDIRISFSDQVDEEWGQIEELLEDTFDDIKSTNNCLFDLLPLIQQHLREVETKNVHVGITTFIVNIEDKFKLISSEFATRLAELNWQRHIRIRQNMVRAEEARHLKLIQKANSEKDSGLGSSIDTSAPSIHAEEAPLDNTSDPAPEDDAETVVTTTSFGTIASRFSGRTWIPLPPVKLDGSKCTFECSVCFNPVTISTNREWKKHILRDLQPYSCSSDCCADKKRTYASRNEWVNHEFECHRQALSLIWPCYECEEVEFPDKTTLSFHIASQHPESSIQQTPNPAKTQCPFCEETISQTRNDIKLHMGRHFDEIALKALPHGLGQDDEDNEHESEADDEQLRSEADDKELESEADDEELESEADNSLNLGGGSTNSERGGKKDGIKFRDAVQRTFSFPWELCAKWEQMETLIKQAFRDDEILRPRVEAGHYDLIGCPGGADGVIILPAVWDSVIEPGWSISMHMWPLPEEAEPEPEVTDDNSSDQARAIDQETRELGKAVNAFIEKWLTFSIFIKTETPWTCTLCCMTFKKKLDAIRHYTKVHLSKRAYICNDDPEVLQSVLGESYNGTAGCRWVAGGCGRGFERKEHYRKHLNCKRKEDRVSGHRRSAHPDSIDYRALWLGTS</sequence>
<dbReference type="Proteomes" id="UP000275078">
    <property type="component" value="Unassembled WGS sequence"/>
</dbReference>
<evidence type="ECO:0000313" key="4">
    <source>
        <dbReference type="EMBL" id="RPA73298.1"/>
    </source>
</evidence>
<dbReference type="Pfam" id="PF26082">
    <property type="entry name" value="zf-C2H2_AcuF"/>
    <property type="match status" value="1"/>
</dbReference>
<keyword evidence="1" id="KW-0479">Metal-binding</keyword>
<dbReference type="OrthoDB" id="5412071at2759"/>
<feature type="domain" description="C2H2-type" evidence="3">
    <location>
        <begin position="679"/>
        <end position="707"/>
    </location>
</feature>
<feature type="region of interest" description="Disordered" evidence="2">
    <location>
        <begin position="481"/>
        <end position="541"/>
    </location>
</feature>
<evidence type="ECO:0000313" key="5">
    <source>
        <dbReference type="Proteomes" id="UP000275078"/>
    </source>
</evidence>
<feature type="compositionally biased region" description="Acidic residues" evidence="2">
    <location>
        <begin position="505"/>
        <end position="522"/>
    </location>
</feature>
<feature type="compositionally biased region" description="Acidic residues" evidence="2">
    <location>
        <begin position="484"/>
        <end position="497"/>
    </location>
</feature>
<name>A0A3N4HL88_ASCIM</name>
<dbReference type="Pfam" id="PF22893">
    <property type="entry name" value="ULD_2"/>
    <property type="match status" value="1"/>
</dbReference>
<gene>
    <name evidence="4" type="ORF">BJ508DRAFT_419099</name>
</gene>
<dbReference type="InterPro" id="IPR058925">
    <property type="entry name" value="zf-C2H2_AcuF"/>
</dbReference>
<dbReference type="AlphaFoldDB" id="A0A3N4HL88"/>
<dbReference type="PROSITE" id="PS50157">
    <property type="entry name" value="ZINC_FINGER_C2H2_2"/>
    <property type="match status" value="1"/>
</dbReference>
<dbReference type="PROSITE" id="PS00028">
    <property type="entry name" value="ZINC_FINGER_C2H2_1"/>
    <property type="match status" value="1"/>
</dbReference>
<dbReference type="GO" id="GO:0008270">
    <property type="term" value="F:zinc ion binding"/>
    <property type="evidence" value="ECO:0007669"/>
    <property type="project" value="UniProtKB-KW"/>
</dbReference>
<proteinExistence type="predicted"/>
<dbReference type="SMART" id="SM00355">
    <property type="entry name" value="ZnF_C2H2"/>
    <property type="match status" value="4"/>
</dbReference>
<dbReference type="STRING" id="1160509.A0A3N4HL88"/>
<dbReference type="PANTHER" id="PTHR35391">
    <property type="entry name" value="C2H2-TYPE DOMAIN-CONTAINING PROTEIN-RELATED"/>
    <property type="match status" value="1"/>
</dbReference>
<organism evidence="4 5">
    <name type="scientific">Ascobolus immersus RN42</name>
    <dbReference type="NCBI Taxonomy" id="1160509"/>
    <lineage>
        <taxon>Eukaryota</taxon>
        <taxon>Fungi</taxon>
        <taxon>Dikarya</taxon>
        <taxon>Ascomycota</taxon>
        <taxon>Pezizomycotina</taxon>
        <taxon>Pezizomycetes</taxon>
        <taxon>Pezizales</taxon>
        <taxon>Ascobolaceae</taxon>
        <taxon>Ascobolus</taxon>
    </lineage>
</organism>
<dbReference type="PANTHER" id="PTHR35391:SF7">
    <property type="entry name" value="C2H2-TYPE DOMAIN-CONTAINING PROTEIN"/>
    <property type="match status" value="1"/>
</dbReference>
<evidence type="ECO:0000256" key="1">
    <source>
        <dbReference type="PROSITE-ProRule" id="PRU00042"/>
    </source>
</evidence>
<feature type="compositionally biased region" description="Polar residues" evidence="2">
    <location>
        <begin position="9"/>
        <end position="19"/>
    </location>
</feature>
<dbReference type="InterPro" id="IPR054464">
    <property type="entry name" value="ULD_fung"/>
</dbReference>